<feature type="compositionally biased region" description="Basic residues" evidence="1">
    <location>
        <begin position="114"/>
        <end position="125"/>
    </location>
</feature>
<evidence type="ECO:0000256" key="1">
    <source>
        <dbReference type="SAM" id="MobiDB-lite"/>
    </source>
</evidence>
<evidence type="ECO:0000313" key="2">
    <source>
        <dbReference type="EMBL" id="PPT90240.1"/>
    </source>
</evidence>
<comment type="caution">
    <text evidence="2">The sequence shown here is derived from an EMBL/GenBank/DDBJ whole genome shotgun (WGS) entry which is preliminary data.</text>
</comment>
<accession>A0A2S6ZDN1</accession>
<reference evidence="2 3" key="1">
    <citation type="submission" date="2016-08" db="EMBL/GenBank/DDBJ databases">
        <title>Evolution of the type three secretion system and type three effector repertoires in Xanthomonas.</title>
        <authorList>
            <person name="Merda D."/>
            <person name="Briand M."/>
            <person name="Bosis E."/>
            <person name="Rousseau C."/>
            <person name="Portier P."/>
            <person name="Jacques M.-A."/>
            <person name="Fischer-Le Saux M."/>
        </authorList>
    </citation>
    <scope>NUCLEOTIDE SEQUENCE [LARGE SCALE GENOMIC DNA]</scope>
    <source>
        <strain evidence="2 3">CFBP 4691</strain>
    </source>
</reference>
<evidence type="ECO:0000313" key="3">
    <source>
        <dbReference type="Proteomes" id="UP000239898"/>
    </source>
</evidence>
<sequence length="202" mass="22657">MACCCLEQAHLACARRATRRRLETTVRTNSGCARLTESLNSGQAGRLPWSELARRLEGRTAQRRIQRAVPSRHPRRQGRALAERHSQRPRVPRRPGDGDAAPLAAAPDAAYRTAARRSRAGRLRRQPTAPIPISEETRPHTRRSDPSTIARHCRVLALASNWRAQDRCDLRPEENLSRLMARGQPESLLQGIVGSTMRYPAL</sequence>
<feature type="compositionally biased region" description="Low complexity" evidence="1">
    <location>
        <begin position="98"/>
        <end position="113"/>
    </location>
</feature>
<organism evidence="2 3">
    <name type="scientific">Xanthomonas theicola</name>
    <dbReference type="NCBI Taxonomy" id="56464"/>
    <lineage>
        <taxon>Bacteria</taxon>
        <taxon>Pseudomonadati</taxon>
        <taxon>Pseudomonadota</taxon>
        <taxon>Gammaproteobacteria</taxon>
        <taxon>Lysobacterales</taxon>
        <taxon>Lysobacteraceae</taxon>
        <taxon>Xanthomonas</taxon>
    </lineage>
</organism>
<keyword evidence="3" id="KW-1185">Reference proteome</keyword>
<feature type="compositionally biased region" description="Basic and acidic residues" evidence="1">
    <location>
        <begin position="135"/>
        <end position="145"/>
    </location>
</feature>
<dbReference type="EMBL" id="MIGX01000067">
    <property type="protein sequence ID" value="PPT90240.1"/>
    <property type="molecule type" value="Genomic_DNA"/>
</dbReference>
<feature type="region of interest" description="Disordered" evidence="1">
    <location>
        <begin position="59"/>
        <end position="148"/>
    </location>
</feature>
<gene>
    <name evidence="2" type="ORF">XthCFBP4691_13470</name>
</gene>
<dbReference type="Proteomes" id="UP000239898">
    <property type="component" value="Unassembled WGS sequence"/>
</dbReference>
<name>A0A2S6ZDN1_9XANT</name>
<proteinExistence type="predicted"/>
<protein>
    <submittedName>
        <fullName evidence="2">Uncharacterized protein</fullName>
    </submittedName>
</protein>
<dbReference type="AlphaFoldDB" id="A0A2S6ZDN1"/>
<feature type="compositionally biased region" description="Basic residues" evidence="1">
    <location>
        <begin position="61"/>
        <end position="78"/>
    </location>
</feature>